<dbReference type="OrthoDB" id="9547406at2759"/>
<dbReference type="Pfam" id="PF02373">
    <property type="entry name" value="JmjC"/>
    <property type="match status" value="1"/>
</dbReference>
<evidence type="ECO:0000256" key="6">
    <source>
        <dbReference type="ARBA" id="ARBA00022964"/>
    </source>
</evidence>
<reference evidence="17" key="1">
    <citation type="submission" date="2021-03" db="EMBL/GenBank/DDBJ databases">
        <authorList>
            <person name="Li Z."/>
            <person name="Yang C."/>
        </authorList>
    </citation>
    <scope>NUCLEOTIDE SEQUENCE</scope>
    <source>
        <strain evidence="17">Dzin_1.0</strain>
        <tissue evidence="17">Leaf</tissue>
    </source>
</reference>
<protein>
    <recommendedName>
        <fullName evidence="19">Lysine-specific demethylase ELF6</fullName>
    </recommendedName>
</protein>
<evidence type="ECO:0000313" key="18">
    <source>
        <dbReference type="Proteomes" id="UP001085076"/>
    </source>
</evidence>
<dbReference type="FunFam" id="3.30.160.60:FF:000747">
    <property type="entry name" value="Probable lysine-specific demethylase ELF6"/>
    <property type="match status" value="1"/>
</dbReference>
<dbReference type="SMART" id="SM00545">
    <property type="entry name" value="JmjN"/>
    <property type="match status" value="1"/>
</dbReference>
<keyword evidence="2" id="KW-0677">Repeat</keyword>
<dbReference type="SMART" id="SM00355">
    <property type="entry name" value="ZnF_C2H2"/>
    <property type="match status" value="4"/>
</dbReference>
<proteinExistence type="predicted"/>
<keyword evidence="7" id="KW-0560">Oxidoreductase</keyword>
<feature type="domain" description="C2H2-type" evidence="14">
    <location>
        <begin position="1441"/>
        <end position="1472"/>
    </location>
</feature>
<gene>
    <name evidence="17" type="ORF">J5N97_024250</name>
</gene>
<keyword evidence="8" id="KW-0408">Iron</keyword>
<feature type="compositionally biased region" description="Basic and acidic residues" evidence="13">
    <location>
        <begin position="607"/>
        <end position="619"/>
    </location>
</feature>
<dbReference type="SMART" id="SM00558">
    <property type="entry name" value="JmjC"/>
    <property type="match status" value="1"/>
</dbReference>
<dbReference type="GO" id="GO:0040029">
    <property type="term" value="P:epigenetic regulation of gene expression"/>
    <property type="evidence" value="ECO:0007669"/>
    <property type="project" value="UniProtKB-ARBA"/>
</dbReference>
<dbReference type="SUPFAM" id="SSF51197">
    <property type="entry name" value="Clavaminate synthase-like"/>
    <property type="match status" value="1"/>
</dbReference>
<dbReference type="InterPro" id="IPR003349">
    <property type="entry name" value="JmjN"/>
</dbReference>
<evidence type="ECO:0000256" key="1">
    <source>
        <dbReference type="ARBA" id="ARBA00022723"/>
    </source>
</evidence>
<dbReference type="EMBL" id="JAGGNH010000007">
    <property type="protein sequence ID" value="KAJ0967333.1"/>
    <property type="molecule type" value="Genomic_DNA"/>
</dbReference>
<keyword evidence="3 12" id="KW-0863">Zinc-finger</keyword>
<feature type="compositionally biased region" description="Acidic residues" evidence="13">
    <location>
        <begin position="520"/>
        <end position="532"/>
    </location>
</feature>
<dbReference type="SUPFAM" id="SSF57667">
    <property type="entry name" value="beta-beta-alpha zinc fingers"/>
    <property type="match status" value="2"/>
</dbReference>
<evidence type="ECO:0000256" key="3">
    <source>
        <dbReference type="ARBA" id="ARBA00022771"/>
    </source>
</evidence>
<dbReference type="GO" id="GO:0008270">
    <property type="term" value="F:zinc ion binding"/>
    <property type="evidence" value="ECO:0007669"/>
    <property type="project" value="UniProtKB-KW"/>
</dbReference>
<feature type="domain" description="JmjC" evidence="16">
    <location>
        <begin position="175"/>
        <end position="341"/>
    </location>
</feature>
<dbReference type="InterPro" id="IPR003347">
    <property type="entry name" value="JmjC_dom"/>
</dbReference>
<evidence type="ECO:0000256" key="7">
    <source>
        <dbReference type="ARBA" id="ARBA00023002"/>
    </source>
</evidence>
<dbReference type="InterPro" id="IPR013087">
    <property type="entry name" value="Znf_C2H2_type"/>
</dbReference>
<dbReference type="GO" id="GO:0000785">
    <property type="term" value="C:chromatin"/>
    <property type="evidence" value="ECO:0007669"/>
    <property type="project" value="TreeGrafter"/>
</dbReference>
<keyword evidence="9" id="KW-0805">Transcription regulation</keyword>
<dbReference type="GO" id="GO:0034647">
    <property type="term" value="F:histone H3K4me/H3K4me2/H3K4me3 demethylase activity"/>
    <property type="evidence" value="ECO:0007669"/>
    <property type="project" value="TreeGrafter"/>
</dbReference>
<dbReference type="PROSITE" id="PS51184">
    <property type="entry name" value="JMJC"/>
    <property type="match status" value="1"/>
</dbReference>
<feature type="domain" description="JmjN" evidence="15">
    <location>
        <begin position="21"/>
        <end position="62"/>
    </location>
</feature>
<evidence type="ECO:0000259" key="14">
    <source>
        <dbReference type="PROSITE" id="PS50157"/>
    </source>
</evidence>
<keyword evidence="11" id="KW-0539">Nucleus</keyword>
<name>A0A9D5C6W4_9LILI</name>
<evidence type="ECO:0000256" key="13">
    <source>
        <dbReference type="SAM" id="MobiDB-lite"/>
    </source>
</evidence>
<feature type="region of interest" description="Disordered" evidence="13">
    <location>
        <begin position="156"/>
        <end position="182"/>
    </location>
</feature>
<evidence type="ECO:0000259" key="15">
    <source>
        <dbReference type="PROSITE" id="PS51183"/>
    </source>
</evidence>
<dbReference type="Pfam" id="PF02375">
    <property type="entry name" value="JmjN"/>
    <property type="match status" value="1"/>
</dbReference>
<keyword evidence="10" id="KW-0804">Transcription</keyword>
<dbReference type="Proteomes" id="UP001085076">
    <property type="component" value="Miscellaneous, Linkage group lg07"/>
</dbReference>
<keyword evidence="18" id="KW-1185">Reference proteome</keyword>
<accession>A0A9D5C6W4</accession>
<dbReference type="PANTHER" id="PTHR10694:SF45">
    <property type="entry name" value="LYSINE-SPECIFIC DEMETHYLASE ELF6"/>
    <property type="match status" value="1"/>
</dbReference>
<evidence type="ECO:0000256" key="11">
    <source>
        <dbReference type="ARBA" id="ARBA00023242"/>
    </source>
</evidence>
<evidence type="ECO:0000256" key="4">
    <source>
        <dbReference type="ARBA" id="ARBA00022833"/>
    </source>
</evidence>
<dbReference type="Gene3D" id="2.60.120.650">
    <property type="entry name" value="Cupin"/>
    <property type="match status" value="1"/>
</dbReference>
<keyword evidence="1" id="KW-0479">Metal-binding</keyword>
<evidence type="ECO:0008006" key="19">
    <source>
        <dbReference type="Google" id="ProtNLM"/>
    </source>
</evidence>
<feature type="region of interest" description="Disordered" evidence="13">
    <location>
        <begin position="501"/>
        <end position="534"/>
    </location>
</feature>
<evidence type="ECO:0000256" key="12">
    <source>
        <dbReference type="PROSITE-ProRule" id="PRU00042"/>
    </source>
</evidence>
<evidence type="ECO:0000256" key="10">
    <source>
        <dbReference type="ARBA" id="ARBA00023163"/>
    </source>
</evidence>
<evidence type="ECO:0000259" key="16">
    <source>
        <dbReference type="PROSITE" id="PS51184"/>
    </source>
</evidence>
<keyword evidence="5" id="KW-0156">Chromatin regulator</keyword>
<sequence length="1473" mass="163846">MASSDPEPVPIPRWLESLPHAPVYRPTISDFSDPISFISRIEHEASLYGICKVIPPLPKPPKSSTLQHLQSSLRTPFTTRCQELGSKKPSKTKQVWQSGEFYTLEQFEAKSKAFAKSQLHNLKEVTPLLVESLFWNAVAEKPITVEYANDVPGSAFAPRRKKRKREEGTPRSLSDSPWNLQGVARSPGSLTRFMPDDIPGVTSPMVYIGMLFSWFAWHVEDHELHSLNFLHMGAPKTWYAVPGEYAANLEEVVRVKGYGGNVDRLAAFMMLGEKTTLLLPEVLVAAGIPCCRLVQYPGEFVVTFPRAYHVGFSHGFSCGEAANFATPQWLKVAREAAVRRTAMNHLPMLSHQQLLYMLTMSFISRVPRPMLSGVRSSRLRDREKERELLIKKAFLNDMTDENLKLHLLLEKESIPFVVLWEPELLPSSSNVSQLNSSSAFHQTQQSVIDAKQGSDVMCCNSKSKNLCDTVSEKCQEKNMLCEGTANVTSISLHSFSSSMTEKEADTGCPSSDEGTLGMIGDDEEEEEEEEEERLPFGLNVDSGTLACVACGVLGFPFMAIVQPPEVDMKELFSLSNNESHQKPEKSGWLKPCLPYLQKTAKFGSVDTKDSSLEFEEQPHQESGSNPSSSPLCGHVPATFCQSSGCSSKILKNVIQGSDSSVAKLPKVTCGKSGDTESGYIKPRIFCLQHAIEIADLLRCKGGAHVLIICHSDYLKIKALAIAVAEEIGMQFNFQDFSIENASAADLDLINVSIDGGEEHEDWTSKLGFNLRYFIKLRKQLSSNQEPLPLSLSKLFSGPSSLSVVSSLKWNSRKSRTPYKVVSKVYSKAHIMADTENEVLRNSKPNFVKAIQVFRSHKKGSSVFTIKHPGQRLKGRLEESCATSGTKVVDKGNDNSKASGFSLYKDNMEPFCTESLVTVPVLAAERLHRHQNSWSTQKTNTPWLVGGSLESGKFDVHVTSPVKDCEGDQVHNSNELCCDSVKPGFCLSSLDVSVIENAEVHQNVLAEDVVAAGCRSDDFKETECEVNIVVQEVECLEVFKEILDVDENYPFKFDRTPTLGNKPTPVKNNSAHEKLEVNALAHSTGLVDNLPKSVLKVDRSTPLLVSYNNSVQLENLEVSASELVNSEVDICCKPTDLVSVIDDSEPQQNSILDSGDNNVQVNSKDHDMHLGGKFVIDKPEIWQKISAPVDAEINSSMESQGYTISQSIVETSEIPLDASNFVECMDLTKDTVEWRHSVEKIKSLVTPELSNDTVDVKSVPEDVSFQNGVKTANARPIIVYKRAERPKKKQKIEEELMANVHQSCNEFIRSPCEGLRPRTGRAAVGTTDVGAEEMVVGNIMKKQDKPVGRSIRQKAEGTYKCEIEGCRISFRTKRELDRHQDNRCIFKGCGKTFSSHSLAMRHQRAHEDERPLKCPWKGCGMSFKWAWARTEHVRLHTGERPYKCKVPGCGLTFRFVSDFSRHRRKTGHSGNSNT</sequence>
<dbReference type="Gene3D" id="3.30.160.60">
    <property type="entry name" value="Classic Zinc Finger"/>
    <property type="match status" value="3"/>
</dbReference>
<dbReference type="PROSITE" id="PS50157">
    <property type="entry name" value="ZINC_FINGER_C2H2_2"/>
    <property type="match status" value="3"/>
</dbReference>
<reference evidence="17" key="2">
    <citation type="journal article" date="2022" name="Hortic Res">
        <title>The genome of Dioscorea zingiberensis sheds light on the biosynthesis, origin and evolution of the medicinally important diosgenin saponins.</title>
        <authorList>
            <person name="Li Y."/>
            <person name="Tan C."/>
            <person name="Li Z."/>
            <person name="Guo J."/>
            <person name="Li S."/>
            <person name="Chen X."/>
            <person name="Wang C."/>
            <person name="Dai X."/>
            <person name="Yang H."/>
            <person name="Song W."/>
            <person name="Hou L."/>
            <person name="Xu J."/>
            <person name="Tong Z."/>
            <person name="Xu A."/>
            <person name="Yuan X."/>
            <person name="Wang W."/>
            <person name="Yang Q."/>
            <person name="Chen L."/>
            <person name="Sun Z."/>
            <person name="Wang K."/>
            <person name="Pan B."/>
            <person name="Chen J."/>
            <person name="Bao Y."/>
            <person name="Liu F."/>
            <person name="Qi X."/>
            <person name="Gang D.R."/>
            <person name="Wen J."/>
            <person name="Li J."/>
        </authorList>
    </citation>
    <scope>NUCLEOTIDE SEQUENCE</scope>
    <source>
        <strain evidence="17">Dzin_1.0</strain>
    </source>
</reference>
<evidence type="ECO:0000313" key="17">
    <source>
        <dbReference type="EMBL" id="KAJ0967333.1"/>
    </source>
</evidence>
<keyword evidence="4" id="KW-0862">Zinc</keyword>
<organism evidence="17 18">
    <name type="scientific">Dioscorea zingiberensis</name>
    <dbReference type="NCBI Taxonomy" id="325984"/>
    <lineage>
        <taxon>Eukaryota</taxon>
        <taxon>Viridiplantae</taxon>
        <taxon>Streptophyta</taxon>
        <taxon>Embryophyta</taxon>
        <taxon>Tracheophyta</taxon>
        <taxon>Spermatophyta</taxon>
        <taxon>Magnoliopsida</taxon>
        <taxon>Liliopsida</taxon>
        <taxon>Dioscoreales</taxon>
        <taxon>Dioscoreaceae</taxon>
        <taxon>Dioscorea</taxon>
    </lineage>
</organism>
<comment type="caution">
    <text evidence="17">The sequence shown here is derived from an EMBL/GenBank/DDBJ whole genome shotgun (WGS) entry which is preliminary data.</text>
</comment>
<keyword evidence="6" id="KW-0223">Dioxygenase</keyword>
<dbReference type="PROSITE" id="PS51183">
    <property type="entry name" value="JMJN"/>
    <property type="match status" value="1"/>
</dbReference>
<feature type="compositionally biased region" description="Polar residues" evidence="13">
    <location>
        <begin position="620"/>
        <end position="629"/>
    </location>
</feature>
<evidence type="ECO:0000256" key="2">
    <source>
        <dbReference type="ARBA" id="ARBA00022737"/>
    </source>
</evidence>
<dbReference type="InterPro" id="IPR036236">
    <property type="entry name" value="Znf_C2H2_sf"/>
</dbReference>
<evidence type="ECO:0000256" key="8">
    <source>
        <dbReference type="ARBA" id="ARBA00023004"/>
    </source>
</evidence>
<evidence type="ECO:0000256" key="5">
    <source>
        <dbReference type="ARBA" id="ARBA00022853"/>
    </source>
</evidence>
<feature type="domain" description="C2H2-type" evidence="14">
    <location>
        <begin position="1411"/>
        <end position="1440"/>
    </location>
</feature>
<dbReference type="GO" id="GO:0005634">
    <property type="term" value="C:nucleus"/>
    <property type="evidence" value="ECO:0007669"/>
    <property type="project" value="TreeGrafter"/>
</dbReference>
<dbReference type="PROSITE" id="PS00028">
    <property type="entry name" value="ZINC_FINGER_C2H2_1"/>
    <property type="match status" value="3"/>
</dbReference>
<feature type="region of interest" description="Disordered" evidence="13">
    <location>
        <begin position="607"/>
        <end position="629"/>
    </location>
</feature>
<feature type="domain" description="C2H2-type" evidence="14">
    <location>
        <begin position="1381"/>
        <end position="1410"/>
    </location>
</feature>
<dbReference type="PANTHER" id="PTHR10694">
    <property type="entry name" value="LYSINE-SPECIFIC DEMETHYLASE"/>
    <property type="match status" value="1"/>
</dbReference>
<evidence type="ECO:0000256" key="9">
    <source>
        <dbReference type="ARBA" id="ARBA00023015"/>
    </source>
</evidence>